<feature type="transmembrane region" description="Helical" evidence="8">
    <location>
        <begin position="37"/>
        <end position="55"/>
    </location>
</feature>
<dbReference type="SUPFAM" id="SSF103473">
    <property type="entry name" value="MFS general substrate transporter"/>
    <property type="match status" value="1"/>
</dbReference>
<feature type="compositionally biased region" description="Basic residues" evidence="7">
    <location>
        <begin position="473"/>
        <end position="483"/>
    </location>
</feature>
<reference evidence="11" key="1">
    <citation type="journal article" date="2019" name="Int. J. Syst. Evol. Microbiol.">
        <title>The Global Catalogue of Microorganisms (GCM) 10K type strain sequencing project: providing services to taxonomists for standard genome sequencing and annotation.</title>
        <authorList>
            <consortium name="The Broad Institute Genomics Platform"/>
            <consortium name="The Broad Institute Genome Sequencing Center for Infectious Disease"/>
            <person name="Wu L."/>
            <person name="Ma J."/>
        </authorList>
    </citation>
    <scope>NUCLEOTIDE SEQUENCE [LARGE SCALE GENOMIC DNA]</scope>
    <source>
        <strain evidence="11">JCM 10671</strain>
    </source>
</reference>
<evidence type="ECO:0000256" key="4">
    <source>
        <dbReference type="ARBA" id="ARBA00022692"/>
    </source>
</evidence>
<dbReference type="InterPro" id="IPR020846">
    <property type="entry name" value="MFS_dom"/>
</dbReference>
<evidence type="ECO:0000256" key="1">
    <source>
        <dbReference type="ARBA" id="ARBA00004651"/>
    </source>
</evidence>
<keyword evidence="3" id="KW-1003">Cell membrane</keyword>
<organism evidence="10 11">
    <name type="scientific">Sporichthya brevicatena</name>
    <dbReference type="NCBI Taxonomy" id="171442"/>
    <lineage>
        <taxon>Bacteria</taxon>
        <taxon>Bacillati</taxon>
        <taxon>Actinomycetota</taxon>
        <taxon>Actinomycetes</taxon>
        <taxon>Sporichthyales</taxon>
        <taxon>Sporichthyaceae</taxon>
        <taxon>Sporichthya</taxon>
    </lineage>
</organism>
<feature type="transmembrane region" description="Helical" evidence="8">
    <location>
        <begin position="94"/>
        <end position="113"/>
    </location>
</feature>
<gene>
    <name evidence="10" type="ORF">GCM10009547_42170</name>
</gene>
<sequence length="483" mass="50068">MSVLGIAQLMVVLDATIMNVALPSAQAALGISDSDRQWVVTAYALAFGSLLLLGGRVSDLIGRRATFLLGLVGFATASAIGGAAQNFATLVSARVGQGVFAALLAPAALSLLTTTFTDPRERAKAFAIFGALAGTGGAVGLLLGGSLTTYASWRWALYVNIAFAAVAFLGAVLLLPRIPRGPRPKLDLIGTLTASTGLFALVFGLSRAETDGWSDDLTVFSLVASSALLTSFVALQRTFARQGRHPLLPPSIVADRDRAGAFLAMLITGSGMFAVFLFLTYYLQTVMGYSAIRTGCAFLPMVAMIVVFSQLTNLVLLPRMGARVLIPLGMAVAALAMSDWTTIDAHGDYATEVLPGFLVLGMGLGLIFSPTIQGAVSRVHPRDAGVASALVNTMQQVGGSIGIALLSTIAADAAEDRLAGRESTPFALADAAAHSYVVAFWWACAIFSVGAVVVALLLRAPAQPASSNSLSGRRSRGARSRAA</sequence>
<name>A0ABP3SD82_9ACTN</name>
<accession>A0ABP3SD82</accession>
<feature type="transmembrane region" description="Helical" evidence="8">
    <location>
        <begin position="125"/>
        <end position="143"/>
    </location>
</feature>
<evidence type="ECO:0000313" key="10">
    <source>
        <dbReference type="EMBL" id="GAA0633757.1"/>
    </source>
</evidence>
<dbReference type="InterPro" id="IPR004638">
    <property type="entry name" value="EmrB-like"/>
</dbReference>
<protein>
    <submittedName>
        <fullName evidence="10">MFS transporter</fullName>
    </submittedName>
</protein>
<evidence type="ECO:0000256" key="3">
    <source>
        <dbReference type="ARBA" id="ARBA00022475"/>
    </source>
</evidence>
<dbReference type="PANTHER" id="PTHR42718:SF46">
    <property type="entry name" value="BLR6921 PROTEIN"/>
    <property type="match status" value="1"/>
</dbReference>
<dbReference type="CDD" id="cd17321">
    <property type="entry name" value="MFS_MMR_MDR_like"/>
    <property type="match status" value="1"/>
</dbReference>
<keyword evidence="2" id="KW-0813">Transport</keyword>
<dbReference type="PANTHER" id="PTHR42718">
    <property type="entry name" value="MAJOR FACILITATOR SUPERFAMILY MULTIDRUG TRANSPORTER MFSC"/>
    <property type="match status" value="1"/>
</dbReference>
<feature type="transmembrane region" description="Helical" evidence="8">
    <location>
        <begin position="397"/>
        <end position="414"/>
    </location>
</feature>
<evidence type="ECO:0000259" key="9">
    <source>
        <dbReference type="PROSITE" id="PS50850"/>
    </source>
</evidence>
<feature type="transmembrane region" description="Helical" evidence="8">
    <location>
        <begin position="434"/>
        <end position="458"/>
    </location>
</feature>
<feature type="transmembrane region" description="Helical" evidence="8">
    <location>
        <begin position="67"/>
        <end position="88"/>
    </location>
</feature>
<proteinExistence type="predicted"/>
<dbReference type="Gene3D" id="1.20.1720.10">
    <property type="entry name" value="Multidrug resistance protein D"/>
    <property type="match status" value="1"/>
</dbReference>
<feature type="transmembrane region" description="Helical" evidence="8">
    <location>
        <begin position="217"/>
        <end position="240"/>
    </location>
</feature>
<evidence type="ECO:0000256" key="7">
    <source>
        <dbReference type="SAM" id="MobiDB-lite"/>
    </source>
</evidence>
<dbReference type="PROSITE" id="PS00216">
    <property type="entry name" value="SUGAR_TRANSPORT_1"/>
    <property type="match status" value="1"/>
</dbReference>
<dbReference type="Gene3D" id="1.20.1250.20">
    <property type="entry name" value="MFS general substrate transporter like domains"/>
    <property type="match status" value="1"/>
</dbReference>
<dbReference type="Proteomes" id="UP001500957">
    <property type="component" value="Unassembled WGS sequence"/>
</dbReference>
<dbReference type="EMBL" id="BAAAHE010000045">
    <property type="protein sequence ID" value="GAA0633757.1"/>
    <property type="molecule type" value="Genomic_DNA"/>
</dbReference>
<evidence type="ECO:0000256" key="8">
    <source>
        <dbReference type="SAM" id="Phobius"/>
    </source>
</evidence>
<evidence type="ECO:0000256" key="6">
    <source>
        <dbReference type="ARBA" id="ARBA00023136"/>
    </source>
</evidence>
<evidence type="ECO:0000256" key="2">
    <source>
        <dbReference type="ARBA" id="ARBA00022448"/>
    </source>
</evidence>
<feature type="transmembrane region" description="Helical" evidence="8">
    <location>
        <begin position="320"/>
        <end position="337"/>
    </location>
</feature>
<feature type="transmembrane region" description="Helical" evidence="8">
    <location>
        <begin position="357"/>
        <end position="376"/>
    </location>
</feature>
<keyword evidence="4 8" id="KW-0812">Transmembrane</keyword>
<dbReference type="InterPro" id="IPR036259">
    <property type="entry name" value="MFS_trans_sf"/>
</dbReference>
<evidence type="ECO:0000313" key="11">
    <source>
        <dbReference type="Proteomes" id="UP001500957"/>
    </source>
</evidence>
<comment type="caution">
    <text evidence="10">The sequence shown here is derived from an EMBL/GenBank/DDBJ whole genome shotgun (WGS) entry which is preliminary data.</text>
</comment>
<evidence type="ECO:0000256" key="5">
    <source>
        <dbReference type="ARBA" id="ARBA00022989"/>
    </source>
</evidence>
<dbReference type="InterPro" id="IPR011701">
    <property type="entry name" value="MFS"/>
</dbReference>
<keyword evidence="5 8" id="KW-1133">Transmembrane helix</keyword>
<dbReference type="Pfam" id="PF07690">
    <property type="entry name" value="MFS_1"/>
    <property type="match status" value="1"/>
</dbReference>
<dbReference type="InterPro" id="IPR005829">
    <property type="entry name" value="Sugar_transporter_CS"/>
</dbReference>
<feature type="transmembrane region" description="Helical" evidence="8">
    <location>
        <begin position="261"/>
        <end position="283"/>
    </location>
</feature>
<feature type="region of interest" description="Disordered" evidence="7">
    <location>
        <begin position="464"/>
        <end position="483"/>
    </location>
</feature>
<feature type="transmembrane region" description="Helical" evidence="8">
    <location>
        <begin position="186"/>
        <end position="205"/>
    </location>
</feature>
<dbReference type="PROSITE" id="PS50850">
    <property type="entry name" value="MFS"/>
    <property type="match status" value="1"/>
</dbReference>
<dbReference type="NCBIfam" id="TIGR00711">
    <property type="entry name" value="efflux_EmrB"/>
    <property type="match status" value="1"/>
</dbReference>
<feature type="transmembrane region" description="Helical" evidence="8">
    <location>
        <begin position="155"/>
        <end position="174"/>
    </location>
</feature>
<keyword evidence="11" id="KW-1185">Reference proteome</keyword>
<feature type="domain" description="Major facilitator superfamily (MFS) profile" evidence="9">
    <location>
        <begin position="1"/>
        <end position="462"/>
    </location>
</feature>
<comment type="subcellular location">
    <subcellularLocation>
        <location evidence="1">Cell membrane</location>
        <topology evidence="1">Multi-pass membrane protein</topology>
    </subcellularLocation>
</comment>
<keyword evidence="6 8" id="KW-0472">Membrane</keyword>